<evidence type="ECO:0000256" key="1">
    <source>
        <dbReference type="SAM" id="MobiDB-lite"/>
    </source>
</evidence>
<sequence>MATTSSSSSSEFPPASLRPIVQEVASLLKERKETISVAETAAGGIISAALLSTPGASAFYKGGLTLYTLESRLAFAGWTQSNVDNYQGPTPQIVAGLAEHVRSKLGSTYSVSESGTAGPGRGPTRRMPGYVALAVSSPNGTYTREIETGHGDDREKNMVAFAAEALKLVRDVLTGKLN</sequence>
<evidence type="ECO:0000313" key="3">
    <source>
        <dbReference type="EMBL" id="KKA22791.1"/>
    </source>
</evidence>
<dbReference type="SUPFAM" id="SSF142433">
    <property type="entry name" value="CinA-like"/>
    <property type="match status" value="1"/>
</dbReference>
<protein>
    <submittedName>
        <fullName evidence="3">Competence/damage-inducible CinA family protein</fullName>
    </submittedName>
</protein>
<dbReference type="OrthoDB" id="2350783at2759"/>
<dbReference type="InterPro" id="IPR036653">
    <property type="entry name" value="CinA-like_C"/>
</dbReference>
<gene>
    <name evidence="3" type="ORF">T310_3176</name>
</gene>
<dbReference type="GeneID" id="25315526"/>
<evidence type="ECO:0000313" key="4">
    <source>
        <dbReference type="Proteomes" id="UP000053958"/>
    </source>
</evidence>
<name>A0A0F4YY82_RASE3</name>
<feature type="region of interest" description="Disordered" evidence="1">
    <location>
        <begin position="108"/>
        <end position="127"/>
    </location>
</feature>
<dbReference type="RefSeq" id="XP_013329403.1">
    <property type="nucleotide sequence ID" value="XM_013473949.1"/>
</dbReference>
<dbReference type="Pfam" id="PF02464">
    <property type="entry name" value="CinA"/>
    <property type="match status" value="1"/>
</dbReference>
<dbReference type="STRING" id="1408163.A0A0F4YY82"/>
<dbReference type="InterPro" id="IPR008136">
    <property type="entry name" value="CinA_C"/>
</dbReference>
<comment type="caution">
    <text evidence="3">The sequence shown here is derived from an EMBL/GenBank/DDBJ whole genome shotgun (WGS) entry which is preliminary data.</text>
</comment>
<dbReference type="Proteomes" id="UP000053958">
    <property type="component" value="Unassembled WGS sequence"/>
</dbReference>
<dbReference type="EMBL" id="LASV01000125">
    <property type="protein sequence ID" value="KKA22791.1"/>
    <property type="molecule type" value="Genomic_DNA"/>
</dbReference>
<accession>A0A0F4YY82</accession>
<dbReference type="AlphaFoldDB" id="A0A0F4YY82"/>
<organism evidence="3 4">
    <name type="scientific">Rasamsonia emersonii (strain ATCC 16479 / CBS 393.64 / IMI 116815)</name>
    <dbReference type="NCBI Taxonomy" id="1408163"/>
    <lineage>
        <taxon>Eukaryota</taxon>
        <taxon>Fungi</taxon>
        <taxon>Dikarya</taxon>
        <taxon>Ascomycota</taxon>
        <taxon>Pezizomycotina</taxon>
        <taxon>Eurotiomycetes</taxon>
        <taxon>Eurotiomycetidae</taxon>
        <taxon>Eurotiales</taxon>
        <taxon>Trichocomaceae</taxon>
        <taxon>Rasamsonia</taxon>
    </lineage>
</organism>
<feature type="domain" description="CinA C-terminal" evidence="2">
    <location>
        <begin position="20"/>
        <end position="172"/>
    </location>
</feature>
<reference evidence="3 4" key="1">
    <citation type="submission" date="2015-04" db="EMBL/GenBank/DDBJ databases">
        <authorList>
            <person name="Heijne W.H."/>
            <person name="Fedorova N.D."/>
            <person name="Nierman W.C."/>
            <person name="Vollebregt A.W."/>
            <person name="Zhao Z."/>
            <person name="Wu L."/>
            <person name="Kumar M."/>
            <person name="Stam H."/>
            <person name="van den Berg M.A."/>
            <person name="Pel H.J."/>
        </authorList>
    </citation>
    <scope>NUCLEOTIDE SEQUENCE [LARGE SCALE GENOMIC DNA]</scope>
    <source>
        <strain evidence="3 4">CBS 393.64</strain>
    </source>
</reference>
<proteinExistence type="predicted"/>
<evidence type="ECO:0000259" key="2">
    <source>
        <dbReference type="Pfam" id="PF02464"/>
    </source>
</evidence>
<dbReference type="Gene3D" id="3.90.950.20">
    <property type="entry name" value="CinA-like"/>
    <property type="match status" value="1"/>
</dbReference>
<keyword evidence="4" id="KW-1185">Reference proteome</keyword>